<name>A0A512BLD4_9HYPH</name>
<dbReference type="InterPro" id="IPR050259">
    <property type="entry name" value="SDR"/>
</dbReference>
<dbReference type="PRINTS" id="PR00081">
    <property type="entry name" value="GDHRDH"/>
</dbReference>
<dbReference type="InterPro" id="IPR036291">
    <property type="entry name" value="NAD(P)-bd_dom_sf"/>
</dbReference>
<evidence type="ECO:0000313" key="3">
    <source>
        <dbReference type="Proteomes" id="UP000321085"/>
    </source>
</evidence>
<sequence>MSGPNYGPFAKPEREGPMNPVAIVTAASKGMGAAIARELHARGYQLALLARSDNLQEIAGETQALAVQGSVTALSDLERLVSQTLDRYGRIDAVVNHTGHPPKGDLLAIPDADWHAGLDVVLMNVVRMARLVTPVMEKASRGAIVNISTFAAFEPDADFPVSASLRAALGSFTKLYADRYAQVGIRMNNILPGFIDSLPEKADRKARIPMGRYGTVDEVAKTTAFLLSDDAAYITGQNILVDGGLVRGL</sequence>
<reference evidence="2 3" key="1">
    <citation type="submission" date="2019-07" db="EMBL/GenBank/DDBJ databases">
        <title>Whole genome shotgun sequence of Microvirga aerophila NBRC 106136.</title>
        <authorList>
            <person name="Hosoyama A."/>
            <person name="Uohara A."/>
            <person name="Ohji S."/>
            <person name="Ichikawa N."/>
        </authorList>
    </citation>
    <scope>NUCLEOTIDE SEQUENCE [LARGE SCALE GENOMIC DNA]</scope>
    <source>
        <strain evidence="2 3">NBRC 106136</strain>
    </source>
</reference>
<comment type="caution">
    <text evidence="2">The sequence shown here is derived from an EMBL/GenBank/DDBJ whole genome shotgun (WGS) entry which is preliminary data.</text>
</comment>
<accession>A0A512BLD4</accession>
<dbReference type="AlphaFoldDB" id="A0A512BLD4"/>
<proteinExistence type="inferred from homology"/>
<evidence type="ECO:0000313" key="2">
    <source>
        <dbReference type="EMBL" id="GEO12772.1"/>
    </source>
</evidence>
<organism evidence="2 3">
    <name type="scientific">Microvirga aerophila</name>
    <dbReference type="NCBI Taxonomy" id="670291"/>
    <lineage>
        <taxon>Bacteria</taxon>
        <taxon>Pseudomonadati</taxon>
        <taxon>Pseudomonadota</taxon>
        <taxon>Alphaproteobacteria</taxon>
        <taxon>Hyphomicrobiales</taxon>
        <taxon>Methylobacteriaceae</taxon>
        <taxon>Microvirga</taxon>
    </lineage>
</organism>
<comment type="similarity">
    <text evidence="1">Belongs to the short-chain dehydrogenases/reductases (SDR) family.</text>
</comment>
<dbReference type="EMBL" id="BJYU01000003">
    <property type="protein sequence ID" value="GEO12772.1"/>
    <property type="molecule type" value="Genomic_DNA"/>
</dbReference>
<dbReference type="Proteomes" id="UP000321085">
    <property type="component" value="Unassembled WGS sequence"/>
</dbReference>
<dbReference type="Pfam" id="PF13561">
    <property type="entry name" value="adh_short_C2"/>
    <property type="match status" value="1"/>
</dbReference>
<dbReference type="PANTHER" id="PTHR42879">
    <property type="entry name" value="3-OXOACYL-(ACYL-CARRIER-PROTEIN) REDUCTASE"/>
    <property type="match status" value="1"/>
</dbReference>
<dbReference type="Gene3D" id="3.40.50.720">
    <property type="entry name" value="NAD(P)-binding Rossmann-like Domain"/>
    <property type="match status" value="1"/>
</dbReference>
<keyword evidence="3" id="KW-1185">Reference proteome</keyword>
<protein>
    <submittedName>
        <fullName evidence="2">Oxidoreductase/short-chain dehydrogenase</fullName>
    </submittedName>
</protein>
<gene>
    <name evidence="2" type="ORF">MAE02_04680</name>
</gene>
<dbReference type="SUPFAM" id="SSF51735">
    <property type="entry name" value="NAD(P)-binding Rossmann-fold domains"/>
    <property type="match status" value="1"/>
</dbReference>
<evidence type="ECO:0000256" key="1">
    <source>
        <dbReference type="ARBA" id="ARBA00006484"/>
    </source>
</evidence>
<dbReference type="InterPro" id="IPR002347">
    <property type="entry name" value="SDR_fam"/>
</dbReference>
<dbReference type="PANTHER" id="PTHR42879:SF6">
    <property type="entry name" value="NADPH-DEPENDENT REDUCTASE BACG"/>
    <property type="match status" value="1"/>
</dbReference>